<dbReference type="Proteomes" id="UP000809789">
    <property type="component" value="Unassembled WGS sequence"/>
</dbReference>
<feature type="region of interest" description="Disordered" evidence="1">
    <location>
        <begin position="465"/>
        <end position="553"/>
    </location>
</feature>
<dbReference type="AlphaFoldDB" id="A0A8K0KS59"/>
<sequence>MPVRQLPDCSRSGSPDVTASPKRRNQPTTIRQHIQPDRPLPDRGSVSSDTSRPSKFREGIASTPSDSRPVKKKRSLFRLPKINRHKKTPKSVQKRSHGRSWYHYIPPFDGAAEISFPTKDRDGSLPVPRANPTRSSTSTTSSRMPQRQSIAITVDDAGPTEAPEATRTQSLEAYEKGLSVQGDSRHRKSTINFNSIRDIEQDDRNDSIAQNRPLSRASPLYGPNARSGEQTLMEKALKFHQAEKGAFFRFKGKDKASPELNPTDPEANSNGPVFHVSFGPASSPSRIFSGLEDVDPLAGEGVKRARSTIPLYNSAVRRTPTPLPYADQEIATRHNASVSTSSASFKGTVPLGIPPASWARFASHTRAARTSSAGQHDNVKTHDFAEDMRCYMPDPDHMVHKHKHGGLWERIGLSSRPNDTKVGRIIRYYKNLLAGVGGGGNRRSSVATGARLKDPELEVLGPIMAGRDSAFNGGDKVGEQRGMKRRRDRDSEDGKHAEMAVMSGAGNPSRAPTPHDRDAEHKNVETPAPATSTKKSEDVLPTETTAKVPNDPALTLDGAVDAAISRIKENSLTPRSSARCLSELYQRECVILPPTSGHLSHVSEEAFEDAREAARVPLPATPTRFGRLAGASWGKVRGLRSSRSMPEDPDKSRAKDSPVSPIRIGRTAGGGHLQKGVKSLLLLPEVDDRGRAVSPIVNKASDLANDHGTVEAGSGFSYSTAEADEAGETVQAQAEPARTESSQAKTDAKANAEVTIRRFPSVTVVDDRKGQWRSISLISTIHSRSGSGNSSVRRPASKVRNVTPSSEHALVDKGRIVSGGSRYDTVRTRPGSRADSELGRIERRERVRTSTVDLLRDVEERKER</sequence>
<dbReference type="OrthoDB" id="3437384at2759"/>
<name>A0A8K0KS59_9PEZI</name>
<feature type="region of interest" description="Disordered" evidence="1">
    <location>
        <begin position="253"/>
        <end position="276"/>
    </location>
</feature>
<evidence type="ECO:0000313" key="3">
    <source>
        <dbReference type="Proteomes" id="UP000809789"/>
    </source>
</evidence>
<feature type="compositionally biased region" description="Basic and acidic residues" evidence="1">
    <location>
        <begin position="197"/>
        <end position="206"/>
    </location>
</feature>
<feature type="compositionally biased region" description="Basic residues" evidence="1">
    <location>
        <begin position="70"/>
        <end position="98"/>
    </location>
</feature>
<accession>A0A8K0KS59</accession>
<feature type="region of interest" description="Disordered" evidence="1">
    <location>
        <begin position="723"/>
        <end position="751"/>
    </location>
</feature>
<feature type="compositionally biased region" description="Basic and acidic residues" evidence="1">
    <location>
        <begin position="645"/>
        <end position="656"/>
    </location>
</feature>
<feature type="compositionally biased region" description="Low complexity" evidence="1">
    <location>
        <begin position="133"/>
        <end position="143"/>
    </location>
</feature>
<proteinExistence type="predicted"/>
<evidence type="ECO:0000313" key="2">
    <source>
        <dbReference type="EMBL" id="KAG8622834.1"/>
    </source>
</evidence>
<feature type="region of interest" description="Disordered" evidence="1">
    <location>
        <begin position="113"/>
        <end position="226"/>
    </location>
</feature>
<keyword evidence="3" id="KW-1185">Reference proteome</keyword>
<feature type="region of interest" description="Disordered" evidence="1">
    <location>
        <begin position="636"/>
        <end position="671"/>
    </location>
</feature>
<feature type="region of interest" description="Disordered" evidence="1">
    <location>
        <begin position="1"/>
        <end position="98"/>
    </location>
</feature>
<comment type="caution">
    <text evidence="2">The sequence shown here is derived from an EMBL/GenBank/DDBJ whole genome shotgun (WGS) entry which is preliminary data.</text>
</comment>
<gene>
    <name evidence="2" type="ORF">KVT40_009345</name>
</gene>
<feature type="compositionally biased region" description="Basic and acidic residues" evidence="1">
    <location>
        <begin position="513"/>
        <end position="524"/>
    </location>
</feature>
<feature type="compositionally biased region" description="Low complexity" evidence="1">
    <location>
        <begin position="783"/>
        <end position="794"/>
    </location>
</feature>
<protein>
    <submittedName>
        <fullName evidence="2">Uncharacterized protein</fullName>
    </submittedName>
</protein>
<dbReference type="EMBL" id="JAESVG020000012">
    <property type="protein sequence ID" value="KAG8622834.1"/>
    <property type="molecule type" value="Genomic_DNA"/>
</dbReference>
<feature type="region of interest" description="Disordered" evidence="1">
    <location>
        <begin position="819"/>
        <end position="843"/>
    </location>
</feature>
<evidence type="ECO:0000256" key="1">
    <source>
        <dbReference type="SAM" id="MobiDB-lite"/>
    </source>
</evidence>
<feature type="compositionally biased region" description="Basic and acidic residues" evidence="1">
    <location>
        <begin position="824"/>
        <end position="843"/>
    </location>
</feature>
<feature type="region of interest" description="Disordered" evidence="1">
    <location>
        <begin position="783"/>
        <end position="807"/>
    </location>
</feature>
<feature type="compositionally biased region" description="Basic and acidic residues" evidence="1">
    <location>
        <begin position="476"/>
        <end position="498"/>
    </location>
</feature>
<reference evidence="2" key="1">
    <citation type="submission" date="2021-07" db="EMBL/GenBank/DDBJ databases">
        <title>Elsinoe batatas strain:CRI-CJ2 Genome sequencing and assembly.</title>
        <authorList>
            <person name="Huang L."/>
        </authorList>
    </citation>
    <scope>NUCLEOTIDE SEQUENCE</scope>
    <source>
        <strain evidence="2">CRI-CJ2</strain>
    </source>
</reference>
<organism evidence="2 3">
    <name type="scientific">Elsinoe batatas</name>
    <dbReference type="NCBI Taxonomy" id="2601811"/>
    <lineage>
        <taxon>Eukaryota</taxon>
        <taxon>Fungi</taxon>
        <taxon>Dikarya</taxon>
        <taxon>Ascomycota</taxon>
        <taxon>Pezizomycotina</taxon>
        <taxon>Dothideomycetes</taxon>
        <taxon>Dothideomycetidae</taxon>
        <taxon>Myriangiales</taxon>
        <taxon>Elsinoaceae</taxon>
        <taxon>Elsinoe</taxon>
    </lineage>
</organism>